<evidence type="ECO:0000313" key="2">
    <source>
        <dbReference type="Proteomes" id="UP000615755"/>
    </source>
</evidence>
<comment type="caution">
    <text evidence="1">The sequence shown here is derived from an EMBL/GenBank/DDBJ whole genome shotgun (WGS) entry which is preliminary data.</text>
</comment>
<dbReference type="RefSeq" id="WP_192509714.1">
    <property type="nucleotide sequence ID" value="NZ_AQGV01000015.1"/>
</dbReference>
<organism evidence="1 2">
    <name type="scientific">Pseudoalteromonas aurantia 208</name>
    <dbReference type="NCBI Taxonomy" id="1314867"/>
    <lineage>
        <taxon>Bacteria</taxon>
        <taxon>Pseudomonadati</taxon>
        <taxon>Pseudomonadota</taxon>
        <taxon>Gammaproteobacteria</taxon>
        <taxon>Alteromonadales</taxon>
        <taxon>Pseudoalteromonadaceae</taxon>
        <taxon>Pseudoalteromonas</taxon>
    </lineage>
</organism>
<accession>A0ABR9EI15</accession>
<keyword evidence="2" id="KW-1185">Reference proteome</keyword>
<gene>
    <name evidence="1" type="ORF">PAUR_b0728</name>
</gene>
<name>A0ABR9EI15_9GAMM</name>
<reference evidence="1 2" key="1">
    <citation type="submission" date="2015-03" db="EMBL/GenBank/DDBJ databases">
        <title>Genome sequence of Pseudoalteromonas aurantia.</title>
        <authorList>
            <person name="Xie B.-B."/>
            <person name="Rong J.-C."/>
            <person name="Qin Q.-L."/>
            <person name="Zhang Y.-Z."/>
        </authorList>
    </citation>
    <scope>NUCLEOTIDE SEQUENCE [LARGE SCALE GENOMIC DNA]</scope>
    <source>
        <strain evidence="1 2">208</strain>
    </source>
</reference>
<dbReference type="Proteomes" id="UP000615755">
    <property type="component" value="Unassembled WGS sequence"/>
</dbReference>
<protein>
    <submittedName>
        <fullName evidence="1">Uncharacterized protein</fullName>
    </submittedName>
</protein>
<proteinExistence type="predicted"/>
<evidence type="ECO:0000313" key="1">
    <source>
        <dbReference type="EMBL" id="MBE0370650.1"/>
    </source>
</evidence>
<sequence>MLKKCGAMFAGTCTGLDYSYISLSTKHTSRADAYLTVGASLYQHSTKFDIWPYLDSRYIGAELDQLRIYVK</sequence>
<dbReference type="EMBL" id="AQGV01000015">
    <property type="protein sequence ID" value="MBE0370650.1"/>
    <property type="molecule type" value="Genomic_DNA"/>
</dbReference>